<dbReference type="EMBL" id="JBHXKZ010000004">
    <property type="protein sequence ID" value="MFD4822182.1"/>
    <property type="molecule type" value="Genomic_DNA"/>
</dbReference>
<gene>
    <name evidence="2" type="ORF">ACFWOQ_06350</name>
</gene>
<accession>A0ABW6F0G4</accession>
<comment type="caution">
    <text evidence="2">The sequence shown here is derived from an EMBL/GenBank/DDBJ whole genome shotgun (WGS) entry which is preliminary data.</text>
</comment>
<evidence type="ECO:0008006" key="4">
    <source>
        <dbReference type="Google" id="ProtNLM"/>
    </source>
</evidence>
<dbReference type="Proteomes" id="UP001598352">
    <property type="component" value="Unassembled WGS sequence"/>
</dbReference>
<feature type="compositionally biased region" description="Basic and acidic residues" evidence="1">
    <location>
        <begin position="220"/>
        <end position="231"/>
    </location>
</feature>
<feature type="region of interest" description="Disordered" evidence="1">
    <location>
        <begin position="137"/>
        <end position="237"/>
    </location>
</feature>
<sequence length="237" mass="25049">MVEGDERARSARGSPRGPGPSRERSERADPTGHDEPEGSGAGPGSGEPADSLSALLATLGTHLERHAPADVAILLRAELERREFLAYTQGWRDAADAYEPALEQARRIAQSRRLRLVGRTPGQAAVIPFPQDASGAAWGVPVPEPDAPVRGAAGAEATDASRADDVPGKPAPSPVVPRRAAQPGSGLVAKNRKSRAPTIPRLAVQRPGRPDPRSQGQRADSGDREEQEGRRPPGRRP</sequence>
<proteinExistence type="predicted"/>
<evidence type="ECO:0000256" key="1">
    <source>
        <dbReference type="SAM" id="MobiDB-lite"/>
    </source>
</evidence>
<organism evidence="2 3">
    <name type="scientific">Streptomyces rubiginosohelvolus</name>
    <dbReference type="NCBI Taxonomy" id="67362"/>
    <lineage>
        <taxon>Bacteria</taxon>
        <taxon>Bacillati</taxon>
        <taxon>Actinomycetota</taxon>
        <taxon>Actinomycetes</taxon>
        <taxon>Kitasatosporales</taxon>
        <taxon>Streptomycetaceae</taxon>
        <taxon>Streptomyces</taxon>
    </lineage>
</organism>
<keyword evidence="3" id="KW-1185">Reference proteome</keyword>
<reference evidence="2 3" key="1">
    <citation type="submission" date="2024-09" db="EMBL/GenBank/DDBJ databases">
        <title>The Natural Products Discovery Center: Release of the First 8490 Sequenced Strains for Exploring Actinobacteria Biosynthetic Diversity.</title>
        <authorList>
            <person name="Kalkreuter E."/>
            <person name="Kautsar S.A."/>
            <person name="Yang D."/>
            <person name="Bader C.D."/>
            <person name="Teijaro C.N."/>
            <person name="Fluegel L."/>
            <person name="Davis C.M."/>
            <person name="Simpson J.R."/>
            <person name="Lauterbach L."/>
            <person name="Steele A.D."/>
            <person name="Gui C."/>
            <person name="Meng S."/>
            <person name="Li G."/>
            <person name="Viehrig K."/>
            <person name="Ye F."/>
            <person name="Su P."/>
            <person name="Kiefer A.F."/>
            <person name="Nichols A."/>
            <person name="Cepeda A.J."/>
            <person name="Yan W."/>
            <person name="Fan B."/>
            <person name="Jiang Y."/>
            <person name="Adhikari A."/>
            <person name="Zheng C.-J."/>
            <person name="Schuster L."/>
            <person name="Cowan T.M."/>
            <person name="Smanski M.J."/>
            <person name="Chevrette M.G."/>
            <person name="De Carvalho L.P.S."/>
            <person name="Shen B."/>
        </authorList>
    </citation>
    <scope>NUCLEOTIDE SEQUENCE [LARGE SCALE GENOMIC DNA]</scope>
    <source>
        <strain evidence="2 3">NPDC058428</strain>
    </source>
</reference>
<feature type="compositionally biased region" description="Basic and acidic residues" evidence="1">
    <location>
        <begin position="21"/>
        <end position="36"/>
    </location>
</feature>
<evidence type="ECO:0000313" key="3">
    <source>
        <dbReference type="Proteomes" id="UP001598352"/>
    </source>
</evidence>
<evidence type="ECO:0000313" key="2">
    <source>
        <dbReference type="EMBL" id="MFD4822182.1"/>
    </source>
</evidence>
<name>A0ABW6F0G4_9ACTN</name>
<feature type="region of interest" description="Disordered" evidence="1">
    <location>
        <begin position="1"/>
        <end position="53"/>
    </location>
</feature>
<protein>
    <recommendedName>
        <fullName evidence="4">Translation initiation factor IF-2</fullName>
    </recommendedName>
</protein>
<dbReference type="RefSeq" id="WP_382770759.1">
    <property type="nucleotide sequence ID" value="NZ_JBHXKZ010000004.1"/>
</dbReference>